<evidence type="ECO:0000256" key="1">
    <source>
        <dbReference type="SAM" id="Phobius"/>
    </source>
</evidence>
<keyword evidence="1" id="KW-1133">Transmembrane helix</keyword>
<evidence type="ECO:0000313" key="2">
    <source>
        <dbReference type="EMBL" id="MCC9641879.1"/>
    </source>
</evidence>
<keyword evidence="1" id="KW-0812">Transmembrane</keyword>
<dbReference type="Proteomes" id="UP001430306">
    <property type="component" value="Unassembled WGS sequence"/>
</dbReference>
<accession>A0ABS8NEA4</accession>
<evidence type="ECO:0000313" key="3">
    <source>
        <dbReference type="Proteomes" id="UP001430306"/>
    </source>
</evidence>
<organism evidence="2 3">
    <name type="scientific">Rhodopirellula halodulae</name>
    <dbReference type="NCBI Taxonomy" id="2894198"/>
    <lineage>
        <taxon>Bacteria</taxon>
        <taxon>Pseudomonadati</taxon>
        <taxon>Planctomycetota</taxon>
        <taxon>Planctomycetia</taxon>
        <taxon>Pirellulales</taxon>
        <taxon>Pirellulaceae</taxon>
        <taxon>Rhodopirellula</taxon>
    </lineage>
</organism>
<dbReference type="EMBL" id="JAJKFW010000012">
    <property type="protein sequence ID" value="MCC9641879.1"/>
    <property type="molecule type" value="Genomic_DNA"/>
</dbReference>
<keyword evidence="3" id="KW-1185">Reference proteome</keyword>
<sequence length="62" mass="6883">MLRLATAGFELASFPLILGAAGYYWLDPWMGNETPYIAIVGVLLGFSLGFYRLIVMANQLQK</sequence>
<dbReference type="RefSeq" id="WP_230272352.1">
    <property type="nucleotide sequence ID" value="NZ_JAJKFW010000012.1"/>
</dbReference>
<dbReference type="Pfam" id="PF09527">
    <property type="entry name" value="ATPase_gene1"/>
    <property type="match status" value="1"/>
</dbReference>
<proteinExistence type="predicted"/>
<reference evidence="2" key="1">
    <citation type="submission" date="2021-11" db="EMBL/GenBank/DDBJ databases">
        <title>Genome sequence.</title>
        <authorList>
            <person name="Sun Q."/>
        </authorList>
    </citation>
    <scope>NUCLEOTIDE SEQUENCE</scope>
    <source>
        <strain evidence="2">JC740</strain>
    </source>
</reference>
<keyword evidence="1" id="KW-0472">Membrane</keyword>
<name>A0ABS8NEA4_9BACT</name>
<comment type="caution">
    <text evidence="2">The sequence shown here is derived from an EMBL/GenBank/DDBJ whole genome shotgun (WGS) entry which is preliminary data.</text>
</comment>
<dbReference type="InterPro" id="IPR032820">
    <property type="entry name" value="ATPase_put"/>
</dbReference>
<feature type="transmembrane region" description="Helical" evidence="1">
    <location>
        <begin position="35"/>
        <end position="54"/>
    </location>
</feature>
<protein>
    <submittedName>
        <fullName evidence="2">AtpZ/AtpI family protein</fullName>
    </submittedName>
</protein>
<gene>
    <name evidence="2" type="ORF">LOC71_06295</name>
</gene>